<dbReference type="Pfam" id="PF00441">
    <property type="entry name" value="Acyl-CoA_dh_1"/>
    <property type="match status" value="1"/>
</dbReference>
<dbReference type="OrthoDB" id="5288309at2"/>
<evidence type="ECO:0000256" key="6">
    <source>
        <dbReference type="ARBA" id="ARBA00022827"/>
    </source>
</evidence>
<dbReference type="SUPFAM" id="SSF56645">
    <property type="entry name" value="Acyl-CoA dehydrogenase NM domain-like"/>
    <property type="match status" value="1"/>
</dbReference>
<keyword evidence="5 8" id="KW-0285">Flavoprotein</keyword>
<dbReference type="RefSeq" id="WP_148697383.1">
    <property type="nucleotide sequence ID" value="NZ_CP017834.1"/>
</dbReference>
<dbReference type="EMBL" id="CP017834">
    <property type="protein sequence ID" value="APJ03643.1"/>
    <property type="molecule type" value="Genomic_DNA"/>
</dbReference>
<dbReference type="AlphaFoldDB" id="A0A1L4D0B1"/>
<gene>
    <name evidence="12" type="ORF">AXG55_06870</name>
</gene>
<comment type="similarity">
    <text evidence="3 8">Belongs to the acyl-CoA dehydrogenase family.</text>
</comment>
<organism evidence="12 13">
    <name type="scientific">Silvanigrella aquatica</name>
    <dbReference type="NCBI Taxonomy" id="1915309"/>
    <lineage>
        <taxon>Bacteria</taxon>
        <taxon>Pseudomonadati</taxon>
        <taxon>Bdellovibrionota</taxon>
        <taxon>Oligoflexia</taxon>
        <taxon>Silvanigrellales</taxon>
        <taxon>Silvanigrellaceae</taxon>
        <taxon>Silvanigrella</taxon>
    </lineage>
</organism>
<dbReference type="GO" id="GO:0050660">
    <property type="term" value="F:flavin adenine dinucleotide binding"/>
    <property type="evidence" value="ECO:0007669"/>
    <property type="project" value="InterPro"/>
</dbReference>
<dbReference type="FunFam" id="1.10.540.10:FF:000002">
    <property type="entry name" value="Acyl-CoA dehydrogenase FadE19"/>
    <property type="match status" value="1"/>
</dbReference>
<dbReference type="InterPro" id="IPR009075">
    <property type="entry name" value="AcylCo_DH/oxidase_C"/>
</dbReference>
<feature type="domain" description="Acyl-CoA oxidase/dehydrogenase middle" evidence="10">
    <location>
        <begin position="124"/>
        <end position="217"/>
    </location>
</feature>
<evidence type="ECO:0000256" key="7">
    <source>
        <dbReference type="ARBA" id="ARBA00023002"/>
    </source>
</evidence>
<evidence type="ECO:0000256" key="1">
    <source>
        <dbReference type="ARBA" id="ARBA00001974"/>
    </source>
</evidence>
<dbReference type="InterPro" id="IPR046373">
    <property type="entry name" value="Acyl-CoA_Oxase/DH_mid-dom_sf"/>
</dbReference>
<dbReference type="PANTHER" id="PTHR43884:SF12">
    <property type="entry name" value="ISOVALERYL-COA DEHYDROGENASE, MITOCHONDRIAL-RELATED"/>
    <property type="match status" value="1"/>
</dbReference>
<evidence type="ECO:0000259" key="9">
    <source>
        <dbReference type="Pfam" id="PF00441"/>
    </source>
</evidence>
<dbReference type="GO" id="GO:0008470">
    <property type="term" value="F:3-methylbutanoyl-CoA dehydrogenase activity"/>
    <property type="evidence" value="ECO:0007669"/>
    <property type="project" value="TreeGrafter"/>
</dbReference>
<evidence type="ECO:0000259" key="11">
    <source>
        <dbReference type="Pfam" id="PF02771"/>
    </source>
</evidence>
<dbReference type="FunFam" id="2.40.110.10:FF:000001">
    <property type="entry name" value="Acyl-CoA dehydrogenase, mitochondrial"/>
    <property type="match status" value="1"/>
</dbReference>
<feature type="domain" description="Acyl-CoA dehydrogenase/oxidase N-terminal" evidence="11">
    <location>
        <begin position="10"/>
        <end position="120"/>
    </location>
</feature>
<dbReference type="InterPro" id="IPR006089">
    <property type="entry name" value="Acyl-CoA_DH_CS"/>
</dbReference>
<dbReference type="Gene3D" id="1.10.540.10">
    <property type="entry name" value="Acyl-CoA dehydrogenase/oxidase, N-terminal domain"/>
    <property type="match status" value="1"/>
</dbReference>
<dbReference type="InterPro" id="IPR037069">
    <property type="entry name" value="AcylCoA_DH/ox_N_sf"/>
</dbReference>
<accession>A0A1L4D0B1</accession>
<evidence type="ECO:0000256" key="4">
    <source>
        <dbReference type="ARBA" id="ARBA00022456"/>
    </source>
</evidence>
<dbReference type="PIRSF" id="PIRSF016578">
    <property type="entry name" value="HsaA"/>
    <property type="match status" value="1"/>
</dbReference>
<dbReference type="PROSITE" id="PS00072">
    <property type="entry name" value="ACYL_COA_DH_1"/>
    <property type="match status" value="1"/>
</dbReference>
<dbReference type="InterPro" id="IPR036250">
    <property type="entry name" value="AcylCo_DH-like_C"/>
</dbReference>
<evidence type="ECO:0000313" key="12">
    <source>
        <dbReference type="EMBL" id="APJ03643.1"/>
    </source>
</evidence>
<dbReference type="Pfam" id="PF02771">
    <property type="entry name" value="Acyl-CoA_dh_N"/>
    <property type="match status" value="1"/>
</dbReference>
<sequence>MTSYHSNAQEIREVIQTVRAFAAKELAPYADELDREERLAPGIFRRLGELGILGLTCPEEFGGAKLGAVSVAAVMEELSYACPGTCLSYLAHSLLFVHNLAQNGSPEQLVRYLPNCISGEMVGGMAMTEPGAGSDAIGLTTKAVKKGDHYVLNGSKMFITNGPIADVFLVYARTGEDRMDLSTFIVERGFAGFSVGKKLSKMGMRASPTGELVFKDCIVPAENLVGDEGSSVKHMMKNLDIERVGLGAMSLGIARACLDHSLKYAQERQQFSENIINFQAVSEKIANMYIGYRAARAFIYEAAQVIEEGRRANQEAAAAKVYASEMATKVALDAIQVLGGYGYIREFPVERLMRDAKLIEIGGGTSEILRSIIVKEFVRKSGK</sequence>
<evidence type="ECO:0000256" key="5">
    <source>
        <dbReference type="ARBA" id="ARBA00022630"/>
    </source>
</evidence>
<proteinExistence type="inferred from homology"/>
<evidence type="ECO:0000256" key="8">
    <source>
        <dbReference type="RuleBase" id="RU362125"/>
    </source>
</evidence>
<dbReference type="GO" id="GO:0006552">
    <property type="term" value="P:L-leucine catabolic process"/>
    <property type="evidence" value="ECO:0007669"/>
    <property type="project" value="TreeGrafter"/>
</dbReference>
<dbReference type="PANTHER" id="PTHR43884">
    <property type="entry name" value="ACYL-COA DEHYDROGENASE"/>
    <property type="match status" value="1"/>
</dbReference>
<reference evidence="12 13" key="1">
    <citation type="submission" date="2016-10" db="EMBL/GenBank/DDBJ databases">
        <title>Silvanigrella aquatica sp. nov., isolated from a freshwater lake located in the Black Forest, Germany, description of Silvanigrellaceae fam. nov., Silvanigrellales ord. nov., reclassification of the order Bdellovibrionales in the class Oligoflexia, reclassification of the families Bacteriovoracaceae and Halobacteriovoraceae in the new order Bacteriovoracales ord. nov., and reclassification of the family Pseudobacteriovoracaceae in the order Oligoflexiales.</title>
        <authorList>
            <person name="Hahn M.W."/>
            <person name="Schmidt J."/>
            <person name="Koll U."/>
            <person name="Rohde M."/>
            <person name="Verbag S."/>
            <person name="Pitt A."/>
            <person name="Nakai R."/>
            <person name="Naganuma T."/>
            <person name="Lang E."/>
        </authorList>
    </citation>
    <scope>NUCLEOTIDE SEQUENCE [LARGE SCALE GENOMIC DNA]</scope>
    <source>
        <strain evidence="12 13">MWH-Nonnen-W8red</strain>
    </source>
</reference>
<dbReference type="InterPro" id="IPR009100">
    <property type="entry name" value="AcylCoA_DH/oxidase_NM_dom_sf"/>
</dbReference>
<name>A0A1L4D0B1_9BACT</name>
<dbReference type="PROSITE" id="PS00073">
    <property type="entry name" value="ACYL_COA_DH_2"/>
    <property type="match status" value="1"/>
</dbReference>
<feature type="domain" description="Acyl-CoA dehydrogenase/oxidase C-terminal" evidence="9">
    <location>
        <begin position="234"/>
        <end position="375"/>
    </location>
</feature>
<dbReference type="STRING" id="1915309.AXG55_06870"/>
<dbReference type="SUPFAM" id="SSF47203">
    <property type="entry name" value="Acyl-CoA dehydrogenase C-terminal domain-like"/>
    <property type="match status" value="1"/>
</dbReference>
<comment type="cofactor">
    <cofactor evidence="1 8">
        <name>FAD</name>
        <dbReference type="ChEBI" id="CHEBI:57692"/>
    </cofactor>
</comment>
<dbReference type="InterPro" id="IPR006091">
    <property type="entry name" value="Acyl-CoA_Oxase/DH_mid-dom"/>
</dbReference>
<dbReference type="FunFam" id="1.20.140.10:FF:000001">
    <property type="entry name" value="Acyl-CoA dehydrogenase"/>
    <property type="match status" value="1"/>
</dbReference>
<dbReference type="Gene3D" id="2.40.110.10">
    <property type="entry name" value="Butyryl-CoA Dehydrogenase, subunit A, domain 2"/>
    <property type="match status" value="1"/>
</dbReference>
<dbReference type="KEGG" id="saqi:AXG55_06870"/>
<keyword evidence="13" id="KW-1185">Reference proteome</keyword>
<evidence type="ECO:0000256" key="3">
    <source>
        <dbReference type="ARBA" id="ARBA00009347"/>
    </source>
</evidence>
<evidence type="ECO:0000259" key="10">
    <source>
        <dbReference type="Pfam" id="PF02770"/>
    </source>
</evidence>
<comment type="pathway">
    <text evidence="2">Amino-acid degradation; L-valine degradation.</text>
</comment>
<dbReference type="Gene3D" id="1.20.140.10">
    <property type="entry name" value="Butyryl-CoA Dehydrogenase, subunit A, domain 3"/>
    <property type="match status" value="1"/>
</dbReference>
<evidence type="ECO:0000256" key="2">
    <source>
        <dbReference type="ARBA" id="ARBA00005109"/>
    </source>
</evidence>
<dbReference type="Proteomes" id="UP000184731">
    <property type="component" value="Chromosome"/>
</dbReference>
<dbReference type="InterPro" id="IPR013786">
    <property type="entry name" value="AcylCoA_DH/ox_N"/>
</dbReference>
<protein>
    <recommendedName>
        <fullName evidence="14">Acyl-CoA dehydrogenase</fullName>
    </recommendedName>
</protein>
<evidence type="ECO:0008006" key="14">
    <source>
        <dbReference type="Google" id="ProtNLM"/>
    </source>
</evidence>
<keyword evidence="7 8" id="KW-0560">Oxidoreductase</keyword>
<keyword evidence="4" id="KW-0101">Branched-chain amino acid catabolism</keyword>
<dbReference type="Pfam" id="PF02770">
    <property type="entry name" value="Acyl-CoA_dh_M"/>
    <property type="match status" value="1"/>
</dbReference>
<keyword evidence="6 8" id="KW-0274">FAD</keyword>
<evidence type="ECO:0000313" key="13">
    <source>
        <dbReference type="Proteomes" id="UP000184731"/>
    </source>
</evidence>